<proteinExistence type="predicted"/>
<gene>
    <name evidence="1" type="ORF">N7515_000577</name>
</gene>
<dbReference type="RefSeq" id="XP_056526487.1">
    <property type="nucleotide sequence ID" value="XM_056661321.1"/>
</dbReference>
<accession>A0A9W9HFP8</accession>
<dbReference type="AlphaFoldDB" id="A0A9W9HFP8"/>
<dbReference type="Proteomes" id="UP001149079">
    <property type="component" value="Unassembled WGS sequence"/>
</dbReference>
<name>A0A9W9HFP8_9EURO</name>
<comment type="caution">
    <text evidence="1">The sequence shown here is derived from an EMBL/GenBank/DDBJ whole genome shotgun (WGS) entry which is preliminary data.</text>
</comment>
<dbReference type="EMBL" id="JAPQKL010000001">
    <property type="protein sequence ID" value="KAJ5146013.1"/>
    <property type="molecule type" value="Genomic_DNA"/>
</dbReference>
<reference evidence="1" key="1">
    <citation type="submission" date="2022-11" db="EMBL/GenBank/DDBJ databases">
        <authorList>
            <person name="Petersen C."/>
        </authorList>
    </citation>
    <scope>NUCLEOTIDE SEQUENCE</scope>
    <source>
        <strain evidence="1">IBT 22155</strain>
    </source>
</reference>
<reference evidence="1" key="2">
    <citation type="journal article" date="2023" name="IMA Fungus">
        <title>Comparative genomic study of the Penicillium genus elucidates a diverse pangenome and 15 lateral gene transfer events.</title>
        <authorList>
            <person name="Petersen C."/>
            <person name="Sorensen T."/>
            <person name="Nielsen M.R."/>
            <person name="Sondergaard T.E."/>
            <person name="Sorensen J.L."/>
            <person name="Fitzpatrick D.A."/>
            <person name="Frisvad J.C."/>
            <person name="Nielsen K.L."/>
        </authorList>
    </citation>
    <scope>NUCLEOTIDE SEQUENCE</scope>
    <source>
        <strain evidence="1">IBT 22155</strain>
    </source>
</reference>
<keyword evidence="2" id="KW-1185">Reference proteome</keyword>
<organism evidence="1 2">
    <name type="scientific">Penicillium bovifimosum</name>
    <dbReference type="NCBI Taxonomy" id="126998"/>
    <lineage>
        <taxon>Eukaryota</taxon>
        <taxon>Fungi</taxon>
        <taxon>Dikarya</taxon>
        <taxon>Ascomycota</taxon>
        <taxon>Pezizomycotina</taxon>
        <taxon>Eurotiomycetes</taxon>
        <taxon>Eurotiomycetidae</taxon>
        <taxon>Eurotiales</taxon>
        <taxon>Aspergillaceae</taxon>
        <taxon>Penicillium</taxon>
    </lineage>
</organism>
<sequence>MKEDDDERKQTFRTVFESYDGLLGISRKYGSLGKCREKNQPESTHAVLDESSSVTWKEKTGALGNLYDDSNNGDDNYNWHTEL</sequence>
<evidence type="ECO:0000313" key="1">
    <source>
        <dbReference type="EMBL" id="KAJ5146013.1"/>
    </source>
</evidence>
<dbReference type="GeneID" id="81400491"/>
<evidence type="ECO:0000313" key="2">
    <source>
        <dbReference type="Proteomes" id="UP001149079"/>
    </source>
</evidence>
<protein>
    <submittedName>
        <fullName evidence="1">Uncharacterized protein</fullName>
    </submittedName>
</protein>